<comment type="caution">
    <text evidence="1">The sequence shown here is derived from an EMBL/GenBank/DDBJ whole genome shotgun (WGS) entry which is preliminary data.</text>
</comment>
<evidence type="ECO:0000313" key="2">
    <source>
        <dbReference type="Proteomes" id="UP001139700"/>
    </source>
</evidence>
<dbReference type="SUPFAM" id="SSF49842">
    <property type="entry name" value="TNF-like"/>
    <property type="match status" value="1"/>
</dbReference>
<dbReference type="InterPro" id="IPR008983">
    <property type="entry name" value="Tumour_necrosis_fac-like_dom"/>
</dbReference>
<proteinExistence type="predicted"/>
<organism evidence="1 2">
    <name type="scientific">Dyadobacter fanqingshengii</name>
    <dbReference type="NCBI Taxonomy" id="2906443"/>
    <lineage>
        <taxon>Bacteria</taxon>
        <taxon>Pseudomonadati</taxon>
        <taxon>Bacteroidota</taxon>
        <taxon>Cytophagia</taxon>
        <taxon>Cytophagales</taxon>
        <taxon>Spirosomataceae</taxon>
        <taxon>Dyadobacter</taxon>
    </lineage>
</organism>
<reference evidence="1" key="1">
    <citation type="submission" date="2021-12" db="EMBL/GenBank/DDBJ databases">
        <title>Novel species in genus Dyadobacter.</title>
        <authorList>
            <person name="Ma C."/>
        </authorList>
    </citation>
    <scope>NUCLEOTIDE SEQUENCE</scope>
    <source>
        <strain evidence="1">CY399</strain>
    </source>
</reference>
<dbReference type="Proteomes" id="UP001139700">
    <property type="component" value="Unassembled WGS sequence"/>
</dbReference>
<name>A0A9X1P9Q6_9BACT</name>
<gene>
    <name evidence="1" type="ORF">LXM24_14170</name>
</gene>
<dbReference type="Gene3D" id="2.60.120.40">
    <property type="match status" value="1"/>
</dbReference>
<dbReference type="RefSeq" id="WP_234613817.1">
    <property type="nucleotide sequence ID" value="NZ_CP098806.1"/>
</dbReference>
<evidence type="ECO:0008006" key="3">
    <source>
        <dbReference type="Google" id="ProtNLM"/>
    </source>
</evidence>
<protein>
    <recommendedName>
        <fullName evidence="3">C1q domain-containing protein</fullName>
    </recommendedName>
</protein>
<accession>A0A9X1P9Q6</accession>
<dbReference type="EMBL" id="JAJTTA010000002">
    <property type="protein sequence ID" value="MCF0041244.1"/>
    <property type="molecule type" value="Genomic_DNA"/>
</dbReference>
<dbReference type="AlphaFoldDB" id="A0A9X1P9Q6"/>
<keyword evidence="2" id="KW-1185">Reference proteome</keyword>
<evidence type="ECO:0000313" key="1">
    <source>
        <dbReference type="EMBL" id="MCF0041244.1"/>
    </source>
</evidence>
<sequence length="371" mass="39710">MKKVVLLIISLCWHHIIWGQTFGNVGINTFHPDPSAALEVRATNKGVLFPKVYLQSATDNATIPLPAKGLILFNTNSALGKAGFYYNNGTPVLPYWTNVEAKLKLPYMDKAANASTLFAVNNLATTASVRAVQGSSDLGIGIMGRTITGTGIAGHSSGTGTGVLAVNNSGQGLAMEVNGKIHLSINTKAPAAGDVLTSDALGYATWQPPIEKSSGVAFSAVGILGNGNENMSQNSYVKLAFANEVYDVGSNYNNAAQSPHSSFIAPKNGIYHFKVAVQWKDQTQDANLYGPTIRLQQTRGNTTTILAENRAWVFKWGGGYRSCIEMDCQLEQGDIINTVARAYGSQIVLLRKQAFFPDNIQSSFSGNLVLE</sequence>